<dbReference type="Proteomes" id="UP001162480">
    <property type="component" value="Chromosome 2"/>
</dbReference>
<dbReference type="InterPro" id="IPR024977">
    <property type="entry name" value="Apc4-like_WD40_dom"/>
</dbReference>
<dbReference type="PANTHER" id="PTHR13260:SF0">
    <property type="entry name" value="ANAPHASE-PROMOTING COMPLEX SUBUNIT 4"/>
    <property type="match status" value="1"/>
</dbReference>
<dbReference type="SUPFAM" id="SSF50978">
    <property type="entry name" value="WD40 repeat-like"/>
    <property type="match status" value="1"/>
</dbReference>
<keyword evidence="12" id="KW-1185">Reference proteome</keyword>
<accession>A0AA36EZ11</accession>
<feature type="domain" description="Anaphase-promoting complex subunit 4 long" evidence="9">
    <location>
        <begin position="270"/>
        <end position="471"/>
    </location>
</feature>
<feature type="region of interest" description="Disordered" evidence="6">
    <location>
        <begin position="822"/>
        <end position="867"/>
    </location>
</feature>
<evidence type="ECO:0000256" key="3">
    <source>
        <dbReference type="ARBA" id="ARBA00022776"/>
    </source>
</evidence>
<dbReference type="Pfam" id="PF12894">
    <property type="entry name" value="ANAPC4_WD40"/>
    <property type="match status" value="1"/>
</dbReference>
<dbReference type="Gene3D" id="2.130.10.10">
    <property type="entry name" value="YVTN repeat-like/Quinoprotein amine dehydrogenase"/>
    <property type="match status" value="1"/>
</dbReference>
<keyword evidence="7" id="KW-0732">Signal</keyword>
<evidence type="ECO:0000259" key="9">
    <source>
        <dbReference type="Pfam" id="PF12896"/>
    </source>
</evidence>
<evidence type="ECO:0000256" key="2">
    <source>
        <dbReference type="ARBA" id="ARBA00022618"/>
    </source>
</evidence>
<dbReference type="GO" id="GO:0031145">
    <property type="term" value="P:anaphase-promoting complex-dependent catabolic process"/>
    <property type="evidence" value="ECO:0007669"/>
    <property type="project" value="InterPro"/>
</dbReference>
<dbReference type="InterPro" id="IPR036322">
    <property type="entry name" value="WD40_repeat_dom_sf"/>
</dbReference>
<name>A0AA36EZ11_OCTVU</name>
<dbReference type="EMBL" id="OX597815">
    <property type="protein sequence ID" value="CAI9718504.1"/>
    <property type="molecule type" value="Genomic_DNA"/>
</dbReference>
<dbReference type="GO" id="GO:0070979">
    <property type="term" value="P:protein K11-linked ubiquitination"/>
    <property type="evidence" value="ECO:0007669"/>
    <property type="project" value="TreeGrafter"/>
</dbReference>
<dbReference type="PANTHER" id="PTHR13260">
    <property type="entry name" value="ANAPHASE PROMOTING COMPLEX SUBUNIT 4 APC4"/>
    <property type="match status" value="1"/>
</dbReference>
<evidence type="ECO:0000256" key="4">
    <source>
        <dbReference type="ARBA" id="ARBA00022786"/>
    </source>
</evidence>
<feature type="signal peptide" evidence="7">
    <location>
        <begin position="1"/>
        <end position="23"/>
    </location>
</feature>
<dbReference type="GO" id="GO:0034399">
    <property type="term" value="C:nuclear periphery"/>
    <property type="evidence" value="ECO:0007669"/>
    <property type="project" value="TreeGrafter"/>
</dbReference>
<dbReference type="AlphaFoldDB" id="A0AA36EZ11"/>
<dbReference type="Pfam" id="PF23405">
    <property type="entry name" value="WD40_APC4_C-half"/>
    <property type="match status" value="1"/>
</dbReference>
<evidence type="ECO:0000313" key="11">
    <source>
        <dbReference type="EMBL" id="CAI9718504.1"/>
    </source>
</evidence>
<dbReference type="InterPro" id="IPR015943">
    <property type="entry name" value="WD40/YVTN_repeat-like_dom_sf"/>
</dbReference>
<dbReference type="GO" id="GO:0051301">
    <property type="term" value="P:cell division"/>
    <property type="evidence" value="ECO:0007669"/>
    <property type="project" value="UniProtKB-KW"/>
</dbReference>
<feature type="compositionally biased region" description="Low complexity" evidence="6">
    <location>
        <begin position="832"/>
        <end position="847"/>
    </location>
</feature>
<evidence type="ECO:0000259" key="10">
    <source>
        <dbReference type="Pfam" id="PF23405"/>
    </source>
</evidence>
<feature type="chain" id="PRO_5041254828" description="Anaphase-promoting complex subunit 4" evidence="7">
    <location>
        <begin position="24"/>
        <end position="867"/>
    </location>
</feature>
<reference evidence="11" key="1">
    <citation type="submission" date="2023-08" db="EMBL/GenBank/DDBJ databases">
        <authorList>
            <person name="Alioto T."/>
            <person name="Alioto T."/>
            <person name="Gomez Garrido J."/>
        </authorList>
    </citation>
    <scope>NUCLEOTIDE SEQUENCE</scope>
</reference>
<evidence type="ECO:0000313" key="12">
    <source>
        <dbReference type="Proteomes" id="UP001162480"/>
    </source>
</evidence>
<proteinExistence type="predicted"/>
<protein>
    <recommendedName>
        <fullName evidence="1">Anaphase-promoting complex subunit 4</fullName>
    </recommendedName>
</protein>
<keyword evidence="4" id="KW-0833">Ubl conjugation pathway</keyword>
<dbReference type="InterPro" id="IPR024790">
    <property type="entry name" value="APC4_long_dom"/>
</dbReference>
<evidence type="ECO:0000259" key="8">
    <source>
        <dbReference type="Pfam" id="PF12894"/>
    </source>
</evidence>
<keyword evidence="2" id="KW-0132">Cell division</keyword>
<keyword evidence="3" id="KW-0498">Mitosis</keyword>
<feature type="domain" description="Anaphase-promoting complex subunit 4-like WD40" evidence="8">
    <location>
        <begin position="65"/>
        <end position="153"/>
    </location>
</feature>
<evidence type="ECO:0000256" key="7">
    <source>
        <dbReference type="SAM" id="SignalP"/>
    </source>
</evidence>
<organism evidence="11 12">
    <name type="scientific">Octopus vulgaris</name>
    <name type="common">Common octopus</name>
    <dbReference type="NCBI Taxonomy" id="6645"/>
    <lineage>
        <taxon>Eukaryota</taxon>
        <taxon>Metazoa</taxon>
        <taxon>Spiralia</taxon>
        <taxon>Lophotrochozoa</taxon>
        <taxon>Mollusca</taxon>
        <taxon>Cephalopoda</taxon>
        <taxon>Coleoidea</taxon>
        <taxon>Octopodiformes</taxon>
        <taxon>Octopoda</taxon>
        <taxon>Incirrata</taxon>
        <taxon>Octopodidae</taxon>
        <taxon>Octopus</taxon>
    </lineage>
</organism>
<evidence type="ECO:0000256" key="1">
    <source>
        <dbReference type="ARBA" id="ARBA00016067"/>
    </source>
</evidence>
<sequence length="867" mass="97907">MSLNAICLLYNLNLIIIFYTGSCNSNSFCRFPRRGKSLKELVIKMEQSTFRQTEDRHVSVEVTSMLWSPKMDLIALANLQGEVVLHRLSWQKVWTIPAPADNVTVGSMAWRPDGRILAVGYTHGKVCLCHIENADVLHEVNIHEEVTSMSWVSQVFPDGSSWSPRAYPEDTSDHYLPKLEPLNKREESVEDAKKVKNQKELNLLVVGSAVGNVYLFAYGIFPCGSIILMHPSIQDKRSRVNSAMISQDLYTLWLILEVTEDDSGDCGYYLASMDTTLLASRHQELRLLALKYAELSSLLEYLNSTIQQMTEAWEDILMEMDDKLLKFAEEKKQCGSSRPAVSVSTDLLEMLLMGRASTELRLFLLHELTEKGLKKLGLSIESSYLSIQKLVVRLQNVGVSIMNHLRDLYGMSMWYDRFGVVGLTSKSLHEAVMASCTFVMKASELHQVIDRSIKSLKAFFRWLYVVMLRLAGELPPTQELSKMTQHDFNFVAEFIRDNFDQLSLNKDDSKKPGFKLEKVGQYLRKEDLQFPPDNSKNPWVKFSQSHPVLANSTLLYSVKPNNSLVQVQQILEEKIEVALTKPTNVIGRECHSSCLIKLFSMPKNNKKDDKEYVCRFSQFSMNNGTQMYTVFTAGPLPYETLYIIRTLDTNEQPKESFEIAAVCVGSIGTTEEQDEGDEGIVKDTSLNTQTSSPRYKMLDVSYYDEKTISLLLQDESKGNALLTQLPVARIVDSFFTKVPHNANKLSLSELTCYNVGDHIDPSTCRVLDNMKARNFAVSGSRRVAAVLFSSRRRCRVFLLDAEDDEDDDTMFDSSCNEASANECKTVDKSESEAWTSAAEAPEPSTAEGDSLAADDEDKENTSVMETE</sequence>
<dbReference type="GO" id="GO:0005680">
    <property type="term" value="C:anaphase-promoting complex"/>
    <property type="evidence" value="ECO:0007669"/>
    <property type="project" value="InterPro"/>
</dbReference>
<dbReference type="Pfam" id="PF12896">
    <property type="entry name" value="ANAPC4"/>
    <property type="match status" value="1"/>
</dbReference>
<keyword evidence="5" id="KW-0131">Cell cycle</keyword>
<gene>
    <name evidence="11" type="ORF">OCTVUL_1B019994</name>
</gene>
<feature type="domain" description="Anaphase-promoting complex subunit 4 C-terminal half WD40" evidence="10">
    <location>
        <begin position="628"/>
        <end position="797"/>
    </location>
</feature>
<dbReference type="InterPro" id="IPR024789">
    <property type="entry name" value="APC4"/>
</dbReference>
<evidence type="ECO:0000256" key="6">
    <source>
        <dbReference type="SAM" id="MobiDB-lite"/>
    </source>
</evidence>
<evidence type="ECO:0000256" key="5">
    <source>
        <dbReference type="ARBA" id="ARBA00023306"/>
    </source>
</evidence>
<dbReference type="InterPro" id="IPR056358">
    <property type="entry name" value="APC4_C"/>
</dbReference>